<proteinExistence type="predicted"/>
<dbReference type="BioCyc" id="PMAR59922:G1G80-1556-MONOMER"/>
<protein>
    <recommendedName>
        <fullName evidence="3">DUF393 domain-containing protein</fullName>
    </recommendedName>
</protein>
<sequence>MKLQTPLFENDSSIPLLIYDGGCPFCLHFAELSELRSGIQGLEICDGRAEKPMRDNLKSRGLDLSDGAILIVGDEAFHGAEAIQWLCKKMEPSAPLLAVLKTLMSSPFRSRLIYPFLKLARRTALAYKQIPLDPD</sequence>
<dbReference type="AlphaFoldDB" id="A2CAN0"/>
<gene>
    <name evidence="1" type="ordered locus">P9303_17981</name>
</gene>
<dbReference type="RefSeq" id="WP_011826427.1">
    <property type="nucleotide sequence ID" value="NC_008820.1"/>
</dbReference>
<name>A2CAN0_PROM3</name>
<evidence type="ECO:0000313" key="1">
    <source>
        <dbReference type="EMBL" id="ABM78540.1"/>
    </source>
</evidence>
<dbReference type="STRING" id="59922.P9303_17981"/>
<dbReference type="KEGG" id="pmf:P9303_17981"/>
<dbReference type="Proteomes" id="UP000002274">
    <property type="component" value="Chromosome"/>
</dbReference>
<organism evidence="1 2">
    <name type="scientific">Prochlorococcus marinus (strain MIT 9303)</name>
    <dbReference type="NCBI Taxonomy" id="59922"/>
    <lineage>
        <taxon>Bacteria</taxon>
        <taxon>Bacillati</taxon>
        <taxon>Cyanobacteriota</taxon>
        <taxon>Cyanophyceae</taxon>
        <taxon>Synechococcales</taxon>
        <taxon>Prochlorococcaceae</taxon>
        <taxon>Prochlorococcus</taxon>
    </lineage>
</organism>
<reference evidence="1 2" key="1">
    <citation type="journal article" date="2007" name="PLoS Genet.">
        <title>Patterns and implications of gene gain and loss in the evolution of Prochlorococcus.</title>
        <authorList>
            <person name="Kettler G.C."/>
            <person name="Martiny A.C."/>
            <person name="Huang K."/>
            <person name="Zucker J."/>
            <person name="Coleman M.L."/>
            <person name="Rodrigue S."/>
            <person name="Chen F."/>
            <person name="Lapidus A."/>
            <person name="Ferriera S."/>
            <person name="Johnson J."/>
            <person name="Steglich C."/>
            <person name="Church G.M."/>
            <person name="Richardson P."/>
            <person name="Chisholm S.W."/>
        </authorList>
    </citation>
    <scope>NUCLEOTIDE SEQUENCE [LARGE SCALE GENOMIC DNA]</scope>
    <source>
        <strain evidence="1 2">MIT 9303</strain>
    </source>
</reference>
<dbReference type="InterPro" id="IPR007263">
    <property type="entry name" value="DCC1-like"/>
</dbReference>
<dbReference type="Pfam" id="PF04134">
    <property type="entry name" value="DCC1-like"/>
    <property type="match status" value="1"/>
</dbReference>
<evidence type="ECO:0000313" key="2">
    <source>
        <dbReference type="Proteomes" id="UP000002274"/>
    </source>
</evidence>
<dbReference type="GO" id="GO:0015035">
    <property type="term" value="F:protein-disulfide reductase activity"/>
    <property type="evidence" value="ECO:0007669"/>
    <property type="project" value="InterPro"/>
</dbReference>
<accession>A2CAN0</accession>
<evidence type="ECO:0008006" key="3">
    <source>
        <dbReference type="Google" id="ProtNLM"/>
    </source>
</evidence>
<dbReference type="EMBL" id="CP000554">
    <property type="protein sequence ID" value="ABM78540.1"/>
    <property type="molecule type" value="Genomic_DNA"/>
</dbReference>
<dbReference type="HOGENOM" id="CLU_137220_0_0_3"/>